<evidence type="ECO:0000313" key="2">
    <source>
        <dbReference type="Proteomes" id="UP000299102"/>
    </source>
</evidence>
<protein>
    <submittedName>
        <fullName evidence="1">Uncharacterized protein</fullName>
    </submittedName>
</protein>
<comment type="caution">
    <text evidence="1">The sequence shown here is derived from an EMBL/GenBank/DDBJ whole genome shotgun (WGS) entry which is preliminary data.</text>
</comment>
<proteinExistence type="predicted"/>
<accession>A0A4C1UVY2</accession>
<reference evidence="1 2" key="1">
    <citation type="journal article" date="2019" name="Commun. Biol.">
        <title>The bagworm genome reveals a unique fibroin gene that provides high tensile strength.</title>
        <authorList>
            <person name="Kono N."/>
            <person name="Nakamura H."/>
            <person name="Ohtoshi R."/>
            <person name="Tomita M."/>
            <person name="Numata K."/>
            <person name="Arakawa K."/>
        </authorList>
    </citation>
    <scope>NUCLEOTIDE SEQUENCE [LARGE SCALE GENOMIC DNA]</scope>
</reference>
<dbReference type="Proteomes" id="UP000299102">
    <property type="component" value="Unassembled WGS sequence"/>
</dbReference>
<organism evidence="1 2">
    <name type="scientific">Eumeta variegata</name>
    <name type="common">Bagworm moth</name>
    <name type="synonym">Eumeta japonica</name>
    <dbReference type="NCBI Taxonomy" id="151549"/>
    <lineage>
        <taxon>Eukaryota</taxon>
        <taxon>Metazoa</taxon>
        <taxon>Ecdysozoa</taxon>
        <taxon>Arthropoda</taxon>
        <taxon>Hexapoda</taxon>
        <taxon>Insecta</taxon>
        <taxon>Pterygota</taxon>
        <taxon>Neoptera</taxon>
        <taxon>Endopterygota</taxon>
        <taxon>Lepidoptera</taxon>
        <taxon>Glossata</taxon>
        <taxon>Ditrysia</taxon>
        <taxon>Tineoidea</taxon>
        <taxon>Psychidae</taxon>
        <taxon>Oiketicinae</taxon>
        <taxon>Eumeta</taxon>
    </lineage>
</organism>
<dbReference type="EMBL" id="BGZK01000235">
    <property type="protein sequence ID" value="GBP30651.1"/>
    <property type="molecule type" value="Genomic_DNA"/>
</dbReference>
<sequence length="118" mass="13257">MKHGFCPKQKEKSCACPVLRSRVLPDIVCGGHTQRVNATYNSQRKTSSRGVKLRVPVDRGAEKRLGSLQVLTGDSGYLNYREWTCGCSVRLTDIAKSRNRSYVRRIVWKKGTGNLNCV</sequence>
<name>A0A4C1UVY2_EUMVA</name>
<keyword evidence="2" id="KW-1185">Reference proteome</keyword>
<evidence type="ECO:0000313" key="1">
    <source>
        <dbReference type="EMBL" id="GBP30651.1"/>
    </source>
</evidence>
<dbReference type="AlphaFoldDB" id="A0A4C1UVY2"/>
<gene>
    <name evidence="1" type="ORF">EVAR_76196_1</name>
</gene>